<dbReference type="Proteomes" id="UP000065473">
    <property type="component" value="Chromosome"/>
</dbReference>
<reference evidence="3 4" key="1">
    <citation type="submission" date="2015-12" db="EMBL/GenBank/DDBJ databases">
        <title>A stable core within a dynamic pangenome in Sulfolobus acidocaldarius.</title>
        <authorList>
            <person name="Anderson R."/>
            <person name="Kouris A."/>
            <person name="Seward C."/>
            <person name="Campbell K."/>
            <person name="Whitaker R."/>
        </authorList>
    </citation>
    <scope>NUCLEOTIDE SEQUENCE [LARGE SCALE GENOMIC DNA]</scope>
    <source>
        <strain evidence="1 4">GG12-C01-09</strain>
        <strain evidence="2 3">NG05B_CO5_07</strain>
    </source>
</reference>
<dbReference type="AlphaFoldDB" id="A0A0U2WVF0"/>
<sequence length="89" mass="10049">MNLGILRTLFMSYVGKAEIYAFPNKRDMILNLKYSASFSKGKSTDYLTYDGSPGYSLKSPLSVGRSYLLTSFSPQIVRLSSFRELVFGR</sequence>
<protein>
    <submittedName>
        <fullName evidence="1">Uncharacterized protein</fullName>
    </submittedName>
</protein>
<proteinExistence type="predicted"/>
<evidence type="ECO:0000313" key="4">
    <source>
        <dbReference type="Proteomes" id="UP000065473"/>
    </source>
</evidence>
<dbReference type="EMBL" id="CP013694">
    <property type="protein sequence ID" value="ALU30066.1"/>
    <property type="molecule type" value="Genomic_DNA"/>
</dbReference>
<evidence type="ECO:0000313" key="1">
    <source>
        <dbReference type="EMBL" id="ALU30066.1"/>
    </source>
</evidence>
<gene>
    <name evidence="1" type="ORF">ATY89_09045</name>
    <name evidence="2" type="ORF">ATZ20_00455</name>
</gene>
<name>A0A0U2WVF0_9CREN</name>
<dbReference type="EMBL" id="CP013695">
    <property type="protein sequence ID" value="ALU30756.1"/>
    <property type="molecule type" value="Genomic_DNA"/>
</dbReference>
<organism evidence="1 4">
    <name type="scientific">Sulfolobus acidocaldarius</name>
    <dbReference type="NCBI Taxonomy" id="2285"/>
    <lineage>
        <taxon>Archaea</taxon>
        <taxon>Thermoproteota</taxon>
        <taxon>Thermoprotei</taxon>
        <taxon>Sulfolobales</taxon>
        <taxon>Sulfolobaceae</taxon>
        <taxon>Sulfolobus</taxon>
    </lineage>
</organism>
<evidence type="ECO:0000313" key="3">
    <source>
        <dbReference type="Proteomes" id="UP000060043"/>
    </source>
</evidence>
<evidence type="ECO:0000313" key="2">
    <source>
        <dbReference type="EMBL" id="ALU30756.1"/>
    </source>
</evidence>
<dbReference type="Proteomes" id="UP000060043">
    <property type="component" value="Chromosome"/>
</dbReference>
<accession>A0A0U2WVF0</accession>